<reference evidence="4" key="1">
    <citation type="submission" date="2020-03" db="EMBL/GenBank/DDBJ databases">
        <title>Site-based positive gene gene selection in Geosmithia morbida across the United States reveals a broad range of putative effectors and factors for local host and environmental adapation.</title>
        <authorList>
            <person name="Onufrak A."/>
            <person name="Murdoch R.W."/>
            <person name="Gazis R."/>
            <person name="Huff M."/>
            <person name="Staton M."/>
            <person name="Klingeman W."/>
            <person name="Hadziabdic D."/>
        </authorList>
    </citation>
    <scope>NUCLEOTIDE SEQUENCE</scope>
    <source>
        <strain evidence="4">1262</strain>
    </source>
</reference>
<dbReference type="AlphaFoldDB" id="A0A9P5D2K8"/>
<dbReference type="PROSITE" id="PS50217">
    <property type="entry name" value="BZIP"/>
    <property type="match status" value="1"/>
</dbReference>
<dbReference type="Proteomes" id="UP000749293">
    <property type="component" value="Unassembled WGS sequence"/>
</dbReference>
<dbReference type="GO" id="GO:0005634">
    <property type="term" value="C:nucleus"/>
    <property type="evidence" value="ECO:0007669"/>
    <property type="project" value="TreeGrafter"/>
</dbReference>
<organism evidence="4 5">
    <name type="scientific">Geosmithia morbida</name>
    <dbReference type="NCBI Taxonomy" id="1094350"/>
    <lineage>
        <taxon>Eukaryota</taxon>
        <taxon>Fungi</taxon>
        <taxon>Dikarya</taxon>
        <taxon>Ascomycota</taxon>
        <taxon>Pezizomycotina</taxon>
        <taxon>Sordariomycetes</taxon>
        <taxon>Hypocreomycetidae</taxon>
        <taxon>Hypocreales</taxon>
        <taxon>Bionectriaceae</taxon>
        <taxon>Geosmithia</taxon>
    </lineage>
</organism>
<gene>
    <name evidence="4" type="ORF">GMORB2_5693</name>
</gene>
<keyword evidence="5" id="KW-1185">Reference proteome</keyword>
<dbReference type="GO" id="GO:0003700">
    <property type="term" value="F:DNA-binding transcription factor activity"/>
    <property type="evidence" value="ECO:0007669"/>
    <property type="project" value="InterPro"/>
</dbReference>
<feature type="region of interest" description="Disordered" evidence="2">
    <location>
        <begin position="545"/>
        <end position="618"/>
    </location>
</feature>
<feature type="compositionally biased region" description="Low complexity" evidence="2">
    <location>
        <begin position="197"/>
        <end position="210"/>
    </location>
</feature>
<evidence type="ECO:0000256" key="1">
    <source>
        <dbReference type="SAM" id="Coils"/>
    </source>
</evidence>
<feature type="compositionally biased region" description="Low complexity" evidence="2">
    <location>
        <begin position="575"/>
        <end position="594"/>
    </location>
</feature>
<feature type="compositionally biased region" description="Polar residues" evidence="2">
    <location>
        <begin position="564"/>
        <end position="574"/>
    </location>
</feature>
<dbReference type="SUPFAM" id="SSF57959">
    <property type="entry name" value="Leucine zipper domain"/>
    <property type="match status" value="1"/>
</dbReference>
<name>A0A9P5D2K8_9HYPO</name>
<dbReference type="EMBL" id="JAANYQ010000005">
    <property type="protein sequence ID" value="KAF4123977.1"/>
    <property type="molecule type" value="Genomic_DNA"/>
</dbReference>
<dbReference type="Pfam" id="PF00170">
    <property type="entry name" value="bZIP_1"/>
    <property type="match status" value="1"/>
</dbReference>
<feature type="coiled-coil region" evidence="1">
    <location>
        <begin position="295"/>
        <end position="356"/>
    </location>
</feature>
<dbReference type="PANTHER" id="PTHR14312:SF1">
    <property type="entry name" value="BASIC-LEUCINE ZIPPER TRANSCRIPTION FACTOR A"/>
    <property type="match status" value="1"/>
</dbReference>
<dbReference type="RefSeq" id="XP_035322629.1">
    <property type="nucleotide sequence ID" value="XM_035467663.1"/>
</dbReference>
<dbReference type="OrthoDB" id="644067at2759"/>
<evidence type="ECO:0000259" key="3">
    <source>
        <dbReference type="PROSITE" id="PS50217"/>
    </source>
</evidence>
<evidence type="ECO:0000313" key="5">
    <source>
        <dbReference type="Proteomes" id="UP000749293"/>
    </source>
</evidence>
<dbReference type="GO" id="GO:0043565">
    <property type="term" value="F:sequence-specific DNA binding"/>
    <property type="evidence" value="ECO:0007669"/>
    <property type="project" value="TreeGrafter"/>
</dbReference>
<keyword evidence="1" id="KW-0175">Coiled coil</keyword>
<dbReference type="Gene3D" id="1.20.5.170">
    <property type="match status" value="1"/>
</dbReference>
<feature type="region of interest" description="Disordered" evidence="2">
    <location>
        <begin position="159"/>
        <end position="276"/>
    </location>
</feature>
<evidence type="ECO:0000256" key="2">
    <source>
        <dbReference type="SAM" id="MobiDB-lite"/>
    </source>
</evidence>
<sequence>MSPPFASMHHTLYDHQNPLSLDTKHQHASHAFFDDASRGHGLDDSSMLDHSCGGPDSSLDMSPNLVASSRRESLALGGTPIFEAEDWHSVDMQSMPSNNPFFAATAVATNPFMNVHQHHHQSHATGAAVSYGDAAAAWAFPNLEVGAGGDFDASSVLRSSMPISMGPGNSMFSMSQEQQQQQQQQHQHQQHQHQQHQHQQQQQHQNQHQHQQQRRPSSPSMTIVDPVVVESSGNVGGGSKLPSSSSSRQHNPPSPAIRAHRDGIRKKNARFDIPPERTLNNIDQLISEAKTDKDMRDLKAQKRLLRNRQAALDSRQRKKQHTERLEDEKKQFTALIGEMEEEMNELRSQMELMFREKQEYAECINRLTAARDDMIVAHTNETGELRKKIAVLSDHVRRLEPGAGAPAQVGGSSSSSDCAGADFAGMYSAGSQMDDDMTIGGPWDHHHAGTVFYQPTADAQPDEVVEDIKQETPSQMSVVPTKKTDGAAADVKTPPNGGLLFMLFLVGAFVLSSRSTPSIPRVSEDVRAASESLLDRVLKDAGIQQPQLQQPQQPQGQAHVMSMAASQPSGTVGWSSASSSGPAMPSMSASAGAGVDTVTPSMLGELGDSLTRPTQEQSNEQIFSLTEAQYNGMHSQDFFQQDQRYQAQAQAQAQAQVQNQGGGSAGRKTTLADALSAMRVTEKQDSAAQVYTRSLLWDQIPGDVVRNFAKMVSECNSAQ</sequence>
<dbReference type="SMART" id="SM00338">
    <property type="entry name" value="BRLZ"/>
    <property type="match status" value="1"/>
</dbReference>
<dbReference type="CDD" id="cd14686">
    <property type="entry name" value="bZIP"/>
    <property type="match status" value="1"/>
</dbReference>
<dbReference type="GeneID" id="55971918"/>
<feature type="compositionally biased region" description="Low complexity" evidence="2">
    <location>
        <begin position="178"/>
        <end position="187"/>
    </location>
</feature>
<evidence type="ECO:0000313" key="4">
    <source>
        <dbReference type="EMBL" id="KAF4123977.1"/>
    </source>
</evidence>
<protein>
    <submittedName>
        <fullName evidence="4">Chromosome segregation ATPase</fullName>
    </submittedName>
</protein>
<comment type="caution">
    <text evidence="4">The sequence shown here is derived from an EMBL/GenBank/DDBJ whole genome shotgun (WGS) entry which is preliminary data.</text>
</comment>
<proteinExistence type="predicted"/>
<dbReference type="PANTHER" id="PTHR14312">
    <property type="entry name" value="CREB/ATF BZIP TRANSCRIPTION FACTOR"/>
    <property type="match status" value="1"/>
</dbReference>
<dbReference type="InterPro" id="IPR046347">
    <property type="entry name" value="bZIP_sf"/>
</dbReference>
<feature type="compositionally biased region" description="Low complexity" evidence="2">
    <location>
        <begin position="545"/>
        <end position="557"/>
    </location>
</feature>
<feature type="domain" description="BZIP" evidence="3">
    <location>
        <begin position="297"/>
        <end position="360"/>
    </location>
</feature>
<dbReference type="InterPro" id="IPR004827">
    <property type="entry name" value="bZIP"/>
</dbReference>
<accession>A0A9P5D2K8</accession>